<accession>A0A7J9DYF6</accession>
<dbReference type="EMBL" id="JABEZW010000005">
    <property type="protein sequence ID" value="MBA0765789.1"/>
    <property type="molecule type" value="Genomic_DNA"/>
</dbReference>
<dbReference type="AlphaFoldDB" id="A0A7J9DYF6"/>
<reference evidence="1 2" key="1">
    <citation type="journal article" date="2019" name="Genome Biol. Evol.">
        <title>Insights into the evolution of the New World diploid cottons (Gossypium, subgenus Houzingenia) based on genome sequencing.</title>
        <authorList>
            <person name="Grover C.E."/>
            <person name="Arick M.A. 2nd"/>
            <person name="Thrash A."/>
            <person name="Conover J.L."/>
            <person name="Sanders W.S."/>
            <person name="Peterson D.G."/>
            <person name="Frelichowski J.E."/>
            <person name="Scheffler J.A."/>
            <person name="Scheffler B.E."/>
            <person name="Wendel J.F."/>
        </authorList>
    </citation>
    <scope>NUCLEOTIDE SEQUENCE [LARGE SCALE GENOMIC DNA]</scope>
    <source>
        <strain evidence="1">8</strain>
        <tissue evidence="1">Leaf</tissue>
    </source>
</reference>
<keyword evidence="2" id="KW-1185">Reference proteome</keyword>
<evidence type="ECO:0000313" key="1">
    <source>
        <dbReference type="EMBL" id="MBA0765789.1"/>
    </source>
</evidence>
<gene>
    <name evidence="1" type="ORF">Gotri_014933</name>
</gene>
<proteinExistence type="predicted"/>
<sequence length="17" mass="1905">MAQCISFPDDFDSTDNV</sequence>
<protein>
    <submittedName>
        <fullName evidence="1">Uncharacterized protein</fullName>
    </submittedName>
</protein>
<evidence type="ECO:0000313" key="2">
    <source>
        <dbReference type="Proteomes" id="UP000593568"/>
    </source>
</evidence>
<comment type="caution">
    <text evidence="1">The sequence shown here is derived from an EMBL/GenBank/DDBJ whole genome shotgun (WGS) entry which is preliminary data.</text>
</comment>
<name>A0A7J9DYF6_9ROSI</name>
<organism evidence="1 2">
    <name type="scientific">Gossypium trilobum</name>
    <dbReference type="NCBI Taxonomy" id="34281"/>
    <lineage>
        <taxon>Eukaryota</taxon>
        <taxon>Viridiplantae</taxon>
        <taxon>Streptophyta</taxon>
        <taxon>Embryophyta</taxon>
        <taxon>Tracheophyta</taxon>
        <taxon>Spermatophyta</taxon>
        <taxon>Magnoliopsida</taxon>
        <taxon>eudicotyledons</taxon>
        <taxon>Gunneridae</taxon>
        <taxon>Pentapetalae</taxon>
        <taxon>rosids</taxon>
        <taxon>malvids</taxon>
        <taxon>Malvales</taxon>
        <taxon>Malvaceae</taxon>
        <taxon>Malvoideae</taxon>
        <taxon>Gossypium</taxon>
    </lineage>
</organism>
<dbReference type="Proteomes" id="UP000593568">
    <property type="component" value="Unassembled WGS sequence"/>
</dbReference>